<keyword evidence="1" id="KW-0812">Transmembrane</keyword>
<keyword evidence="3" id="KW-1185">Reference proteome</keyword>
<dbReference type="EMBL" id="FRFC01000003">
    <property type="protein sequence ID" value="SHO45378.1"/>
    <property type="molecule type" value="Genomic_DNA"/>
</dbReference>
<keyword evidence="1" id="KW-1133">Transmembrane helix</keyword>
<keyword evidence="1" id="KW-0472">Membrane</keyword>
<dbReference type="Proteomes" id="UP000232412">
    <property type="component" value="Unassembled WGS sequence"/>
</dbReference>
<reference evidence="3" key="1">
    <citation type="submission" date="2016-12" db="EMBL/GenBank/DDBJ databases">
        <authorList>
            <person name="Herbold C."/>
        </authorList>
    </citation>
    <scope>NUCLEOTIDE SEQUENCE [LARGE SCALE GENOMIC DNA]</scope>
</reference>
<evidence type="ECO:0000256" key="1">
    <source>
        <dbReference type="SAM" id="Phobius"/>
    </source>
</evidence>
<evidence type="ECO:0000313" key="3">
    <source>
        <dbReference type="Proteomes" id="UP000232412"/>
    </source>
</evidence>
<accession>A0A2H1EGG2</accession>
<sequence length="166" mass="18203">MKSILILSVILVALGMVTVPVFAQEVVTGKQLDHPGIKWIWKIHAENYTFDVVTVSNYDMSNVTFNKQNKELDFLGNSSYPDKVAEIDIPKNLIGGNLTVLQDDKPVSAIVAPGTDSNTVMLKFNQTGAVKTSVIGTTYLPEFSSIVPLVMILAVSMMLIVSRLKF</sequence>
<evidence type="ECO:0000313" key="2">
    <source>
        <dbReference type="EMBL" id="SHO45378.1"/>
    </source>
</evidence>
<dbReference type="RefSeq" id="WP_101009614.1">
    <property type="nucleotide sequence ID" value="NZ_FRFC01000003.1"/>
</dbReference>
<dbReference type="AlphaFoldDB" id="A0A2H1EGG2"/>
<gene>
    <name evidence="2" type="ORF">NSIN_20638</name>
</gene>
<protein>
    <submittedName>
        <fullName evidence="2">Uncharacterized protein</fullName>
    </submittedName>
</protein>
<name>A0A2H1EGG2_9ARCH</name>
<proteinExistence type="predicted"/>
<feature type="transmembrane region" description="Helical" evidence="1">
    <location>
        <begin position="143"/>
        <end position="161"/>
    </location>
</feature>
<organism evidence="2 3">
    <name type="scientific">Nitrosotalea sinensis</name>
    <dbReference type="NCBI Taxonomy" id="1499975"/>
    <lineage>
        <taxon>Archaea</taxon>
        <taxon>Nitrososphaerota</taxon>
        <taxon>Nitrososphaeria</taxon>
        <taxon>Nitrosotaleales</taxon>
        <taxon>Nitrosotaleaceae</taxon>
        <taxon>Nitrosotalea</taxon>
    </lineage>
</organism>
<dbReference type="OrthoDB" id="11699at2157"/>